<reference evidence="2 3" key="1">
    <citation type="submission" date="2018-02" db="EMBL/GenBank/DDBJ databases">
        <title>The genomes of Aspergillus section Nigri reveals drivers in fungal speciation.</title>
        <authorList>
            <consortium name="DOE Joint Genome Institute"/>
            <person name="Vesth T.C."/>
            <person name="Nybo J."/>
            <person name="Theobald S."/>
            <person name="Brandl J."/>
            <person name="Frisvad J.C."/>
            <person name="Nielsen K.F."/>
            <person name="Lyhne E.K."/>
            <person name="Kogle M.E."/>
            <person name="Kuo A."/>
            <person name="Riley R."/>
            <person name="Clum A."/>
            <person name="Nolan M."/>
            <person name="Lipzen A."/>
            <person name="Salamov A."/>
            <person name="Henrissat B."/>
            <person name="Wiebenga A."/>
            <person name="De vries R.P."/>
            <person name="Grigoriev I.V."/>
            <person name="Mortensen U.H."/>
            <person name="Andersen M.R."/>
            <person name="Baker S.E."/>
        </authorList>
    </citation>
    <scope>NUCLEOTIDE SEQUENCE [LARGE SCALE GENOMIC DNA]</scope>
    <source>
        <strain evidence="2 3">CBS 313.89</strain>
    </source>
</reference>
<dbReference type="EMBL" id="KZ824657">
    <property type="protein sequence ID" value="RAK75460.1"/>
    <property type="molecule type" value="Genomic_DNA"/>
</dbReference>
<sequence length="223" mass="23401">MSWGSNPSGIPEQFGVNGSVSSGQARPGDWQMRSDLNPFHRPPASTPFILGEWEATIPHRSGGAYHLRVDGRGGLALRNPLGGSVMAYANRMGDMQTTNWNGYGGMVTASANRAGALRLTGTTPYGSASAEMNTFSGSYSVNARGFCDRQWVMGAAGGFSFSSPGTGGPSCFGAPNTNGFLLQSSSTAASSGSGEPEEVVRREFSRLSLQEQPQHGPSLLGWD</sequence>
<dbReference type="OrthoDB" id="10430502at2759"/>
<evidence type="ECO:0000256" key="1">
    <source>
        <dbReference type="SAM" id="MobiDB-lite"/>
    </source>
</evidence>
<protein>
    <submittedName>
        <fullName evidence="2">Uncharacterized protein</fullName>
    </submittedName>
</protein>
<feature type="compositionally biased region" description="Low complexity" evidence="1">
    <location>
        <begin position="184"/>
        <end position="194"/>
    </location>
</feature>
<dbReference type="GeneID" id="63866079"/>
<dbReference type="Proteomes" id="UP000249789">
    <property type="component" value="Unassembled WGS sequence"/>
</dbReference>
<name>A0A8G1RPA2_9EURO</name>
<evidence type="ECO:0000313" key="3">
    <source>
        <dbReference type="Proteomes" id="UP000249789"/>
    </source>
</evidence>
<dbReference type="AlphaFoldDB" id="A0A8G1RPA2"/>
<feature type="region of interest" description="Disordered" evidence="1">
    <location>
        <begin position="1"/>
        <end position="33"/>
    </location>
</feature>
<feature type="region of interest" description="Disordered" evidence="1">
    <location>
        <begin position="183"/>
        <end position="223"/>
    </location>
</feature>
<evidence type="ECO:0000313" key="2">
    <source>
        <dbReference type="EMBL" id="RAK75460.1"/>
    </source>
</evidence>
<organism evidence="2 3">
    <name type="scientific">Aspergillus fijiensis CBS 313.89</name>
    <dbReference type="NCBI Taxonomy" id="1448319"/>
    <lineage>
        <taxon>Eukaryota</taxon>
        <taxon>Fungi</taxon>
        <taxon>Dikarya</taxon>
        <taxon>Ascomycota</taxon>
        <taxon>Pezizomycotina</taxon>
        <taxon>Eurotiomycetes</taxon>
        <taxon>Eurotiomycetidae</taxon>
        <taxon>Eurotiales</taxon>
        <taxon>Aspergillaceae</taxon>
        <taxon>Aspergillus</taxon>
    </lineage>
</organism>
<keyword evidence="3" id="KW-1185">Reference proteome</keyword>
<gene>
    <name evidence="2" type="ORF">BO72DRAFT_498115</name>
</gene>
<proteinExistence type="predicted"/>
<dbReference type="VEuPathDB" id="FungiDB:BO72DRAFT_498115"/>
<dbReference type="RefSeq" id="XP_040799470.1">
    <property type="nucleotide sequence ID" value="XM_040948746.1"/>
</dbReference>
<accession>A0A8G1RPA2</accession>